<dbReference type="KEGG" id="abas:ACPOL_4738"/>
<evidence type="ECO:0000313" key="2">
    <source>
        <dbReference type="Proteomes" id="UP000253606"/>
    </source>
</evidence>
<accession>A0A2Z5G625</accession>
<keyword evidence="2" id="KW-1185">Reference proteome</keyword>
<sequence length="45" mass="5047">MGYVRVSALDQKEVRRHLPLYCPTRLAPSQLSQRPRGNVLLQGAA</sequence>
<protein>
    <recommendedName>
        <fullName evidence="3">Resolvase/invertase-type recombinase catalytic domain-containing protein</fullName>
    </recommendedName>
</protein>
<dbReference type="EMBL" id="CP030840">
    <property type="protein sequence ID" value="AXC14006.1"/>
    <property type="molecule type" value="Genomic_DNA"/>
</dbReference>
<reference evidence="1 2" key="1">
    <citation type="journal article" date="2018" name="Front. Microbiol.">
        <title>Hydrolytic Capabilities as a Key to Environmental Success: Chitinolytic and Cellulolytic Acidobacteria From Acidic Sub-arctic Soils and Boreal Peatlands.</title>
        <authorList>
            <person name="Belova S.E."/>
            <person name="Ravin N.V."/>
            <person name="Pankratov T.A."/>
            <person name="Rakitin A.L."/>
            <person name="Ivanova A.A."/>
            <person name="Beletsky A.V."/>
            <person name="Mardanov A.V."/>
            <person name="Sinninghe Damste J.S."/>
            <person name="Dedysh S.N."/>
        </authorList>
    </citation>
    <scope>NUCLEOTIDE SEQUENCE [LARGE SCALE GENOMIC DNA]</scope>
    <source>
        <strain evidence="1 2">SBC82</strain>
    </source>
</reference>
<name>A0A2Z5G625_9BACT</name>
<organism evidence="1 2">
    <name type="scientific">Acidisarcina polymorpha</name>
    <dbReference type="NCBI Taxonomy" id="2211140"/>
    <lineage>
        <taxon>Bacteria</taxon>
        <taxon>Pseudomonadati</taxon>
        <taxon>Acidobacteriota</taxon>
        <taxon>Terriglobia</taxon>
        <taxon>Terriglobales</taxon>
        <taxon>Acidobacteriaceae</taxon>
        <taxon>Acidisarcina</taxon>
    </lineage>
</organism>
<evidence type="ECO:0000313" key="1">
    <source>
        <dbReference type="EMBL" id="AXC14006.1"/>
    </source>
</evidence>
<dbReference type="Proteomes" id="UP000253606">
    <property type="component" value="Chromosome"/>
</dbReference>
<proteinExistence type="predicted"/>
<evidence type="ECO:0008006" key="3">
    <source>
        <dbReference type="Google" id="ProtNLM"/>
    </source>
</evidence>
<dbReference type="AlphaFoldDB" id="A0A2Z5G625"/>
<gene>
    <name evidence="1" type="ORF">ACPOL_4738</name>
</gene>